<keyword evidence="1" id="KW-1133">Transmembrane helix</keyword>
<keyword evidence="3" id="KW-1185">Reference proteome</keyword>
<accession>A0ABT3IW87</accession>
<evidence type="ECO:0000313" key="2">
    <source>
        <dbReference type="EMBL" id="MCW3488242.1"/>
    </source>
</evidence>
<name>A0ABT3IW87_9BACT</name>
<evidence type="ECO:0000256" key="1">
    <source>
        <dbReference type="SAM" id="Phobius"/>
    </source>
</evidence>
<dbReference type="RefSeq" id="WP_264735046.1">
    <property type="nucleotide sequence ID" value="NZ_JAPDNR010000001.1"/>
</dbReference>
<proteinExistence type="predicted"/>
<dbReference type="EMBL" id="JAPDNS010000002">
    <property type="protein sequence ID" value="MCW3488242.1"/>
    <property type="molecule type" value="Genomic_DNA"/>
</dbReference>
<reference evidence="2 3" key="1">
    <citation type="submission" date="2022-10" db="EMBL/GenBank/DDBJ databases">
        <title>Chitinophaga nivalis PC15 sp. nov., isolated from Pyeongchang county, South Korea.</title>
        <authorList>
            <person name="Trinh H.N."/>
        </authorList>
    </citation>
    <scope>NUCLEOTIDE SEQUENCE [LARGE SCALE GENOMIC DNA]</scope>
    <source>
        <strain evidence="2 3">PC14</strain>
    </source>
</reference>
<evidence type="ECO:0000313" key="3">
    <source>
        <dbReference type="Proteomes" id="UP001207742"/>
    </source>
</evidence>
<sequence length="67" mass="7881">MGNIYKKETISLQLHYYAIKIAVQQAEIRICSQQQRQLHLYKKMLCLLAVTLLLVILFTLWFTLLVA</sequence>
<feature type="transmembrane region" description="Helical" evidence="1">
    <location>
        <begin position="44"/>
        <end position="64"/>
    </location>
</feature>
<keyword evidence="1" id="KW-0812">Transmembrane</keyword>
<protein>
    <submittedName>
        <fullName evidence="2">Uncharacterized protein</fullName>
    </submittedName>
</protein>
<comment type="caution">
    <text evidence="2">The sequence shown here is derived from an EMBL/GenBank/DDBJ whole genome shotgun (WGS) entry which is preliminary data.</text>
</comment>
<gene>
    <name evidence="2" type="ORF">OL497_30385</name>
</gene>
<organism evidence="2 3">
    <name type="scientific">Chitinophaga nivalis</name>
    <dbReference type="NCBI Taxonomy" id="2991709"/>
    <lineage>
        <taxon>Bacteria</taxon>
        <taxon>Pseudomonadati</taxon>
        <taxon>Bacteroidota</taxon>
        <taxon>Chitinophagia</taxon>
        <taxon>Chitinophagales</taxon>
        <taxon>Chitinophagaceae</taxon>
        <taxon>Chitinophaga</taxon>
    </lineage>
</organism>
<keyword evidence="1" id="KW-0472">Membrane</keyword>
<dbReference type="Proteomes" id="UP001207742">
    <property type="component" value="Unassembled WGS sequence"/>
</dbReference>